<dbReference type="AlphaFoldDB" id="A0A0M9VQY4"/>
<evidence type="ECO:0000256" key="2">
    <source>
        <dbReference type="ARBA" id="ARBA00022692"/>
    </source>
</evidence>
<evidence type="ECO:0000259" key="6">
    <source>
        <dbReference type="Pfam" id="PF04547"/>
    </source>
</evidence>
<dbReference type="RefSeq" id="XP_017993667.1">
    <property type="nucleotide sequence ID" value="XM_018137537.1"/>
</dbReference>
<feature type="transmembrane region" description="Helical" evidence="5">
    <location>
        <begin position="308"/>
        <end position="333"/>
    </location>
</feature>
<dbReference type="InterPro" id="IPR049456">
    <property type="entry name" value="Anoctamin_N_fung"/>
</dbReference>
<reference evidence="8 9" key="1">
    <citation type="submission" date="2015-07" db="EMBL/GenBank/DDBJ databases">
        <title>Draft Genome Sequence of Malassezia furfur CBS1878 and Malassezia pachydermatis CBS1879.</title>
        <authorList>
            <person name="Triana S."/>
            <person name="Ohm R."/>
            <person name="Gonzalez A."/>
            <person name="DeCock H."/>
            <person name="Restrepo S."/>
            <person name="Celis A."/>
        </authorList>
    </citation>
    <scope>NUCLEOTIDE SEQUENCE [LARGE SCALE GENOMIC DNA]</scope>
    <source>
        <strain evidence="8 9">CBS 1879</strain>
    </source>
</reference>
<feature type="domain" description="Anoctamin transmembrane" evidence="6">
    <location>
        <begin position="196"/>
        <end position="694"/>
    </location>
</feature>
<evidence type="ECO:0000256" key="1">
    <source>
        <dbReference type="ARBA" id="ARBA00004141"/>
    </source>
</evidence>
<evidence type="ECO:0000256" key="3">
    <source>
        <dbReference type="ARBA" id="ARBA00022989"/>
    </source>
</evidence>
<feature type="transmembrane region" description="Helical" evidence="5">
    <location>
        <begin position="345"/>
        <end position="365"/>
    </location>
</feature>
<evidence type="ECO:0000313" key="9">
    <source>
        <dbReference type="Proteomes" id="UP000037751"/>
    </source>
</evidence>
<feature type="domain" description="Anoctamin alpha-beta plait" evidence="7">
    <location>
        <begin position="14"/>
        <end position="156"/>
    </location>
</feature>
<dbReference type="Proteomes" id="UP000037751">
    <property type="component" value="Unassembled WGS sequence"/>
</dbReference>
<protein>
    <submittedName>
        <fullName evidence="8">Uncharacterized protein</fullName>
    </submittedName>
</protein>
<dbReference type="InterPro" id="IPR007632">
    <property type="entry name" value="Anoctamin"/>
</dbReference>
<keyword evidence="9" id="KW-1185">Reference proteome</keyword>
<evidence type="ECO:0000259" key="7">
    <source>
        <dbReference type="Pfam" id="PF20877"/>
    </source>
</evidence>
<name>A0A0M9VQY4_9BASI</name>
<dbReference type="Pfam" id="PF04547">
    <property type="entry name" value="Anoctamin"/>
    <property type="match status" value="1"/>
</dbReference>
<evidence type="ECO:0000256" key="4">
    <source>
        <dbReference type="ARBA" id="ARBA00023136"/>
    </source>
</evidence>
<feature type="transmembrane region" description="Helical" evidence="5">
    <location>
        <begin position="392"/>
        <end position="412"/>
    </location>
</feature>
<comment type="caution">
    <text evidence="8">The sequence shown here is derived from an EMBL/GenBank/DDBJ whole genome shotgun (WGS) entry which is preliminary data.</text>
</comment>
<keyword evidence="2 5" id="KW-0812">Transmembrane</keyword>
<dbReference type="STRING" id="77020.A0A0M9VQY4"/>
<gene>
    <name evidence="8" type="ORF">Malapachy_3058</name>
</gene>
<dbReference type="GO" id="GO:0016020">
    <property type="term" value="C:membrane"/>
    <property type="evidence" value="ECO:0007669"/>
    <property type="project" value="UniProtKB-SubCell"/>
</dbReference>
<dbReference type="PANTHER" id="PTHR12308:SF73">
    <property type="entry name" value="ANOCTAMIN"/>
    <property type="match status" value="1"/>
</dbReference>
<dbReference type="PANTHER" id="PTHR12308">
    <property type="entry name" value="ANOCTAMIN"/>
    <property type="match status" value="1"/>
</dbReference>
<feature type="transmembrane region" description="Helical" evidence="5">
    <location>
        <begin position="206"/>
        <end position="230"/>
    </location>
</feature>
<dbReference type="GeneID" id="28729413"/>
<organism evidence="8 9">
    <name type="scientific">Malassezia pachydermatis</name>
    <dbReference type="NCBI Taxonomy" id="77020"/>
    <lineage>
        <taxon>Eukaryota</taxon>
        <taxon>Fungi</taxon>
        <taxon>Dikarya</taxon>
        <taxon>Basidiomycota</taxon>
        <taxon>Ustilaginomycotina</taxon>
        <taxon>Malasseziomycetes</taxon>
        <taxon>Malasseziales</taxon>
        <taxon>Malasseziaceae</taxon>
        <taxon>Malassezia</taxon>
    </lineage>
</organism>
<keyword evidence="4 5" id="KW-0472">Membrane</keyword>
<dbReference type="Pfam" id="PF20877">
    <property type="entry name" value="Anoctamin_N"/>
    <property type="match status" value="1"/>
</dbReference>
<evidence type="ECO:0000256" key="5">
    <source>
        <dbReference type="SAM" id="Phobius"/>
    </source>
</evidence>
<dbReference type="GO" id="GO:0005254">
    <property type="term" value="F:chloride channel activity"/>
    <property type="evidence" value="ECO:0007669"/>
    <property type="project" value="TreeGrafter"/>
</dbReference>
<accession>A0A0M9VQY4</accession>
<proteinExistence type="predicted"/>
<dbReference type="InterPro" id="IPR049452">
    <property type="entry name" value="Anoctamin_TM"/>
</dbReference>
<sequence length="770" mass="87256">MSVTPAQETQALSVEYVLKFEGLPLRYAQGQARAPASVMEERANELTRLMQRLRDVGLQCVSRPGKKGTGDVLVFITAPDHALYALRRAERTHDFLYGVVPPSSHHAAEDRLTPAQRLRYIHMLITSPFQAGQASSTTSYRHGAGVRPRCKAFPNVVDMTPLHDPTFEKRWVSTWSKMSLRSMMYGISDDDIDELREHLGENIAMYFAFLNCYFMALAPAAMLGLVFWASGRSYDPTYAAVLLVWATAFLEVWRIRERKLAVRWGMSGVSHVAARNESFSPRKIVRASVTGEPEEVFEWWRRDLRYMVTLPITLAFVALLVLTITALFVFEVILKEVYDGPFQSVVPLIPTVLFGVGMPLILSVWRSMAGFLTWFENYETENAFVASLTAKIFGMQSLVTFAGLTFSAYIYIPFGERIVAEFIQRGYLAQVIQMFSLDNYVKMPKDVHFSITPGRLHAQLFALIVTGQLSNTFSELVLPILLRTGGPLWARLRKRLGWAPPPPPKGYAAVSSETERALLERVHDEMALPEYDLFTDYAEMATQFSTITMWSVIWPLAPVMGFVNNFFELRSDAMKLVMNMRRPVPRRSESIERWMDVLALSVRLAVFTNVSLIYLFENKAKLNILSGHSVMRTYLHPHLNATHPVKQSAAHVMPYFLPRSSSAGAVMASFLCALIWEQVFKLVPMFLHHVFERVLWHKSEEERAVRRKEHENRMSIVERMPDPSSSLAPSLPWQNSTIASAHRTSGVDAAFWDPVHDTGLSVIQNAAKTS</sequence>
<evidence type="ECO:0000313" key="8">
    <source>
        <dbReference type="EMBL" id="KOS16035.1"/>
    </source>
</evidence>
<dbReference type="EMBL" id="LGAV01000001">
    <property type="protein sequence ID" value="KOS16035.1"/>
    <property type="molecule type" value="Genomic_DNA"/>
</dbReference>
<dbReference type="GO" id="GO:0032541">
    <property type="term" value="C:cortical endoplasmic reticulum"/>
    <property type="evidence" value="ECO:0007669"/>
    <property type="project" value="TreeGrafter"/>
</dbReference>
<keyword evidence="3 5" id="KW-1133">Transmembrane helix</keyword>
<feature type="transmembrane region" description="Helical" evidence="5">
    <location>
        <begin position="236"/>
        <end position="253"/>
    </location>
</feature>
<dbReference type="OrthoDB" id="296386at2759"/>
<comment type="subcellular location">
    <subcellularLocation>
        <location evidence="1">Membrane</location>
        <topology evidence="1">Multi-pass membrane protein</topology>
    </subcellularLocation>
</comment>
<dbReference type="VEuPathDB" id="FungiDB:Malapachy_3058"/>